<evidence type="ECO:0000259" key="2">
    <source>
        <dbReference type="Pfam" id="PF04909"/>
    </source>
</evidence>
<dbReference type="Proteomes" id="UP000245202">
    <property type="component" value="Unassembled WGS sequence"/>
</dbReference>
<evidence type="ECO:0000313" key="3">
    <source>
        <dbReference type="EMBL" id="GBG09232.1"/>
    </source>
</evidence>
<keyword evidence="3" id="KW-0378">Hydrolase</keyword>
<feature type="domain" description="Amidohydrolase-related" evidence="2">
    <location>
        <begin position="21"/>
        <end position="298"/>
    </location>
</feature>
<dbReference type="PANTHER" id="PTHR21240">
    <property type="entry name" value="2-AMINO-3-CARBOXYLMUCONATE-6-SEMIALDEHYDE DECARBOXYLASE"/>
    <property type="match status" value="1"/>
</dbReference>
<dbReference type="InterPro" id="IPR032466">
    <property type="entry name" value="Metal_Hydrolase"/>
</dbReference>
<dbReference type="SUPFAM" id="SSF51556">
    <property type="entry name" value="Metallo-dependent hydrolases"/>
    <property type="match status" value="1"/>
</dbReference>
<dbReference type="Gene3D" id="3.20.20.140">
    <property type="entry name" value="Metal-dependent hydrolases"/>
    <property type="match status" value="1"/>
</dbReference>
<comment type="caution">
    <text evidence="3">The sequence shown here is derived from an EMBL/GenBank/DDBJ whole genome shotgun (WGS) entry which is preliminary data.</text>
</comment>
<dbReference type="AlphaFoldDB" id="A0A2R5ERA6"/>
<proteinExistence type="predicted"/>
<dbReference type="GO" id="GO:0016787">
    <property type="term" value="F:hydrolase activity"/>
    <property type="evidence" value="ECO:0007669"/>
    <property type="project" value="UniProtKB-KW"/>
</dbReference>
<dbReference type="GO" id="GO:0016831">
    <property type="term" value="F:carboxy-lyase activity"/>
    <property type="evidence" value="ECO:0007669"/>
    <property type="project" value="InterPro"/>
</dbReference>
<dbReference type="Pfam" id="PF04909">
    <property type="entry name" value="Amidohydro_2"/>
    <property type="match status" value="1"/>
</dbReference>
<keyword evidence="1" id="KW-0456">Lyase</keyword>
<protein>
    <submittedName>
        <fullName evidence="3">Amidohydrolase</fullName>
    </submittedName>
</protein>
<organism evidence="3 4">
    <name type="scientific">Paenibacillus agaridevorans</name>
    <dbReference type="NCBI Taxonomy" id="171404"/>
    <lineage>
        <taxon>Bacteria</taxon>
        <taxon>Bacillati</taxon>
        <taxon>Bacillota</taxon>
        <taxon>Bacilli</taxon>
        <taxon>Bacillales</taxon>
        <taxon>Paenibacillaceae</taxon>
        <taxon>Paenibacillus</taxon>
    </lineage>
</organism>
<dbReference type="PANTHER" id="PTHR21240:SF19">
    <property type="entry name" value="CATALYTIC_ HYDROLASE"/>
    <property type="match status" value="1"/>
</dbReference>
<reference evidence="3 4" key="1">
    <citation type="submission" date="2017-08" db="EMBL/GenBank/DDBJ databases">
        <title>Substantial Increase in Enzyme Production by Combined Drug-Resistance Mutations in Paenibacillus agaridevorans.</title>
        <authorList>
            <person name="Tanaka Y."/>
            <person name="Funane K."/>
            <person name="Hosaka T."/>
            <person name="Shiwa Y."/>
            <person name="Fujita N."/>
            <person name="Miyazaki T."/>
            <person name="Yoshikawa H."/>
            <person name="Murakami K."/>
            <person name="Kasahara K."/>
            <person name="Inaoka T."/>
            <person name="Hiraga Y."/>
            <person name="Ochi K."/>
        </authorList>
    </citation>
    <scope>NUCLEOTIDE SEQUENCE [LARGE SCALE GENOMIC DNA]</scope>
    <source>
        <strain evidence="3 4">T-3040</strain>
    </source>
</reference>
<dbReference type="InterPro" id="IPR006680">
    <property type="entry name" value="Amidohydro-rel"/>
</dbReference>
<evidence type="ECO:0000313" key="4">
    <source>
        <dbReference type="Proteomes" id="UP000245202"/>
    </source>
</evidence>
<dbReference type="CDD" id="cd01292">
    <property type="entry name" value="metallo-dependent_hydrolases"/>
    <property type="match status" value="1"/>
</dbReference>
<evidence type="ECO:0000256" key="1">
    <source>
        <dbReference type="ARBA" id="ARBA00023239"/>
    </source>
</evidence>
<dbReference type="InterPro" id="IPR032465">
    <property type="entry name" value="ACMSD"/>
</dbReference>
<name>A0A2R5ERA6_9BACL</name>
<gene>
    <name evidence="3" type="ORF">PAT3040_03873</name>
</gene>
<keyword evidence="4" id="KW-1185">Reference proteome</keyword>
<accession>A0A2R5ERA6</accession>
<dbReference type="EMBL" id="BDQX01000206">
    <property type="protein sequence ID" value="GBG09232.1"/>
    <property type="molecule type" value="Genomic_DNA"/>
</dbReference>
<sequence>MVRLKDKNITGWESEDIMIFDCHTHLAQPEHISGPFLADARRAWGDSFAMKCTPEDHKNALDKVENCSGAIVLAVDAPSTGFNVPNEYVAQYVQGNPTRLFGFASIDPQREEPERLLEAAVKEYKLKGLKLAPFYQDFHPLDRHCYPLYAKAQQLRLPIMWHQGTSFVQKGPLEKSRPVYLDPVARSFPDLKMIIAHMGHPWMGETISVVRKNPNVYTDISALGRRPWQMYNGLIEAIEYGIEDKLLFGTDFPFFTIEETIESLQNLNHLVEGTNLPRIPDRVIDKILSKNTPEVLGLR</sequence>